<dbReference type="InterPro" id="IPR033749">
    <property type="entry name" value="Polyprenyl_synt_CS"/>
</dbReference>
<evidence type="ECO:0000256" key="4">
    <source>
        <dbReference type="ARBA" id="ARBA00015100"/>
    </source>
</evidence>
<dbReference type="CDD" id="cd00685">
    <property type="entry name" value="Trans_IPPS_HT"/>
    <property type="match status" value="1"/>
</dbReference>
<dbReference type="RefSeq" id="WP_262394058.1">
    <property type="nucleotide sequence ID" value="NZ_JACRTD010000001.1"/>
</dbReference>
<evidence type="ECO:0000256" key="11">
    <source>
        <dbReference type="ARBA" id="ARBA00049399"/>
    </source>
</evidence>
<accession>A0A926EMZ9</accession>
<dbReference type="GO" id="GO:0005737">
    <property type="term" value="C:cytoplasm"/>
    <property type="evidence" value="ECO:0007669"/>
    <property type="project" value="UniProtKB-ARBA"/>
</dbReference>
<proteinExistence type="inferred from homology"/>
<dbReference type="Proteomes" id="UP000623678">
    <property type="component" value="Unassembled WGS sequence"/>
</dbReference>
<sequence>MRNDSYQTKLEEYARLTEKALEEKTTWGACRQRQVLDAIRYSLLGGGKRLRAAMVLEFGRLCGAPVPAALDLACAVEMVHAYSLIHDDLPCMDNDDYRRGKPSCHKKFGESTALLAGDGLLTLAFETIFSSRVLTSQQKNDAAGILAQASGIFGMIGGQVIDLESEGQKIDMDALNTLYALKTGALLRCAALLGCIAGAPEPEFLEASQIYARKCGLAFQITDDILDVMGEEEKLGKPIGSDRENKKTTYVTLLGLEGAKQSARQQIEQAKESVKEFEENGFLLWVADMILTRDH</sequence>
<dbReference type="AlphaFoldDB" id="A0A926EMZ9"/>
<evidence type="ECO:0000256" key="10">
    <source>
        <dbReference type="ARBA" id="ARBA00032873"/>
    </source>
</evidence>
<reference evidence="14" key="1">
    <citation type="submission" date="2020-08" db="EMBL/GenBank/DDBJ databases">
        <title>Genome public.</title>
        <authorList>
            <person name="Liu C."/>
            <person name="Sun Q."/>
        </authorList>
    </citation>
    <scope>NUCLEOTIDE SEQUENCE</scope>
    <source>
        <strain evidence="14">NSJ-64</strain>
    </source>
</reference>
<gene>
    <name evidence="14" type="ORF">H8705_01230</name>
</gene>
<evidence type="ECO:0000256" key="13">
    <source>
        <dbReference type="SAM" id="Coils"/>
    </source>
</evidence>
<dbReference type="GO" id="GO:0004337">
    <property type="term" value="F:(2E,6E)-farnesyl diphosphate synthase activity"/>
    <property type="evidence" value="ECO:0007669"/>
    <property type="project" value="UniProtKB-EC"/>
</dbReference>
<dbReference type="PROSITE" id="PS00723">
    <property type="entry name" value="POLYPRENYL_SYNTHASE_1"/>
    <property type="match status" value="1"/>
</dbReference>
<dbReference type="Gene3D" id="1.10.600.10">
    <property type="entry name" value="Farnesyl Diphosphate Synthase"/>
    <property type="match status" value="1"/>
</dbReference>
<dbReference type="EC" id="2.5.1.10" evidence="3"/>
<keyword evidence="5 12" id="KW-0808">Transferase</keyword>
<evidence type="ECO:0000256" key="12">
    <source>
        <dbReference type="RuleBase" id="RU004466"/>
    </source>
</evidence>
<evidence type="ECO:0000256" key="5">
    <source>
        <dbReference type="ARBA" id="ARBA00022679"/>
    </source>
</evidence>
<evidence type="ECO:0000256" key="9">
    <source>
        <dbReference type="ARBA" id="ARBA00032380"/>
    </source>
</evidence>
<evidence type="ECO:0000256" key="7">
    <source>
        <dbReference type="ARBA" id="ARBA00022842"/>
    </source>
</evidence>
<evidence type="ECO:0000313" key="14">
    <source>
        <dbReference type="EMBL" id="MBC8584207.1"/>
    </source>
</evidence>
<feature type="coiled-coil region" evidence="13">
    <location>
        <begin position="253"/>
        <end position="280"/>
    </location>
</feature>
<dbReference type="InterPro" id="IPR053378">
    <property type="entry name" value="Prenyl_diphosphate_synthase"/>
</dbReference>
<protein>
    <recommendedName>
        <fullName evidence="4">Farnesyl diphosphate synthase</fullName>
        <ecNumber evidence="3">2.5.1.10</ecNumber>
    </recommendedName>
    <alternativeName>
        <fullName evidence="10">(2E,6E)-farnesyl diphosphate synthase</fullName>
    </alternativeName>
    <alternativeName>
        <fullName evidence="9">Geranyltranstransferase</fullName>
    </alternativeName>
</protein>
<dbReference type="GO" id="GO:0016114">
    <property type="term" value="P:terpenoid biosynthetic process"/>
    <property type="evidence" value="ECO:0007669"/>
    <property type="project" value="UniProtKB-ARBA"/>
</dbReference>
<evidence type="ECO:0000256" key="3">
    <source>
        <dbReference type="ARBA" id="ARBA00012439"/>
    </source>
</evidence>
<dbReference type="InterPro" id="IPR000092">
    <property type="entry name" value="Polyprenyl_synt"/>
</dbReference>
<dbReference type="InterPro" id="IPR008949">
    <property type="entry name" value="Isoprenoid_synthase_dom_sf"/>
</dbReference>
<keyword evidence="8" id="KW-0414">Isoprene biosynthesis</keyword>
<organism evidence="14 15">
    <name type="scientific">Youxingia wuxianensis</name>
    <dbReference type="NCBI Taxonomy" id="2763678"/>
    <lineage>
        <taxon>Bacteria</taxon>
        <taxon>Bacillati</taxon>
        <taxon>Bacillota</taxon>
        <taxon>Clostridia</taxon>
        <taxon>Eubacteriales</taxon>
        <taxon>Oscillospiraceae</taxon>
        <taxon>Youxingia</taxon>
    </lineage>
</organism>
<dbReference type="GO" id="GO:0046872">
    <property type="term" value="F:metal ion binding"/>
    <property type="evidence" value="ECO:0007669"/>
    <property type="project" value="UniProtKB-KW"/>
</dbReference>
<keyword evidence="6" id="KW-0479">Metal-binding</keyword>
<dbReference type="PANTHER" id="PTHR43281">
    <property type="entry name" value="FARNESYL DIPHOSPHATE SYNTHASE"/>
    <property type="match status" value="1"/>
</dbReference>
<comment type="caution">
    <text evidence="14">The sequence shown here is derived from an EMBL/GenBank/DDBJ whole genome shotgun (WGS) entry which is preliminary data.</text>
</comment>
<dbReference type="SFLD" id="SFLDS00005">
    <property type="entry name" value="Isoprenoid_Synthase_Type_I"/>
    <property type="match status" value="1"/>
</dbReference>
<evidence type="ECO:0000256" key="1">
    <source>
        <dbReference type="ARBA" id="ARBA00001946"/>
    </source>
</evidence>
<comment type="catalytic activity">
    <reaction evidence="11">
        <text>isopentenyl diphosphate + (2E)-geranyl diphosphate = (2E,6E)-farnesyl diphosphate + diphosphate</text>
        <dbReference type="Rhea" id="RHEA:19361"/>
        <dbReference type="ChEBI" id="CHEBI:33019"/>
        <dbReference type="ChEBI" id="CHEBI:58057"/>
        <dbReference type="ChEBI" id="CHEBI:128769"/>
        <dbReference type="ChEBI" id="CHEBI:175763"/>
        <dbReference type="EC" id="2.5.1.10"/>
    </reaction>
</comment>
<dbReference type="PANTHER" id="PTHR43281:SF1">
    <property type="entry name" value="FARNESYL DIPHOSPHATE SYNTHASE"/>
    <property type="match status" value="1"/>
</dbReference>
<name>A0A926EMZ9_9FIRM</name>
<keyword evidence="15" id="KW-1185">Reference proteome</keyword>
<dbReference type="SFLD" id="SFLDG01017">
    <property type="entry name" value="Polyprenyl_Transferase_Like"/>
    <property type="match status" value="1"/>
</dbReference>
<comment type="cofactor">
    <cofactor evidence="1">
        <name>Mg(2+)</name>
        <dbReference type="ChEBI" id="CHEBI:18420"/>
    </cofactor>
</comment>
<keyword evidence="7" id="KW-0460">Magnesium</keyword>
<dbReference type="Pfam" id="PF00348">
    <property type="entry name" value="polyprenyl_synt"/>
    <property type="match status" value="1"/>
</dbReference>
<dbReference type="SUPFAM" id="SSF48576">
    <property type="entry name" value="Terpenoid synthases"/>
    <property type="match status" value="1"/>
</dbReference>
<comment type="similarity">
    <text evidence="2 12">Belongs to the FPP/GGPP synthase family.</text>
</comment>
<dbReference type="EMBL" id="JACRTD010000001">
    <property type="protein sequence ID" value="MBC8584207.1"/>
    <property type="molecule type" value="Genomic_DNA"/>
</dbReference>
<evidence type="ECO:0000313" key="15">
    <source>
        <dbReference type="Proteomes" id="UP000623678"/>
    </source>
</evidence>
<dbReference type="NCBIfam" id="NF045485">
    <property type="entry name" value="FPPsyn"/>
    <property type="match status" value="1"/>
</dbReference>
<evidence type="ECO:0000256" key="2">
    <source>
        <dbReference type="ARBA" id="ARBA00006706"/>
    </source>
</evidence>
<evidence type="ECO:0000256" key="8">
    <source>
        <dbReference type="ARBA" id="ARBA00023229"/>
    </source>
</evidence>
<keyword evidence="13" id="KW-0175">Coiled coil</keyword>
<evidence type="ECO:0000256" key="6">
    <source>
        <dbReference type="ARBA" id="ARBA00022723"/>
    </source>
</evidence>
<dbReference type="FunFam" id="1.10.600.10:FF:000001">
    <property type="entry name" value="Geranylgeranyl diphosphate synthase"/>
    <property type="match status" value="1"/>
</dbReference>